<reference evidence="10 11" key="1">
    <citation type="submission" date="2017-11" db="EMBL/GenBank/DDBJ databases">
        <title>Infants hospitalized years apart are colonized by the same room-sourced microbial strains.</title>
        <authorList>
            <person name="Brooks B."/>
            <person name="Olm M.R."/>
            <person name="Firek B.A."/>
            <person name="Baker R."/>
            <person name="Thomas B.C."/>
            <person name="Morowitz M.J."/>
            <person name="Banfield J.F."/>
        </authorList>
    </citation>
    <scope>NUCLEOTIDE SEQUENCE [LARGE SCALE GENOMIC DNA]</scope>
    <source>
        <strain evidence="10">S2_009_000_R2_76</strain>
    </source>
</reference>
<dbReference type="Proteomes" id="UP000249645">
    <property type="component" value="Unassembled WGS sequence"/>
</dbReference>
<evidence type="ECO:0000313" key="10">
    <source>
        <dbReference type="EMBL" id="PZP50222.1"/>
    </source>
</evidence>
<sequence>MEDYLKLDKQLCFSVYVLHREIMQQYRPILENLNLTYPQYITMMTLWEKDEQTVNQLGEKLKLDNGTLTPLLKRLESKKLITRTRSKADERVVQIFLTKDGKTLKEKAACVPLKIFEALHLDKSDFDQLKNLSDKIIQHMDNFK</sequence>
<accession>A0A2W5H3J5</accession>
<dbReference type="FunFam" id="1.10.10.10:FF:000163">
    <property type="entry name" value="MarR family transcriptional regulator"/>
    <property type="match status" value="1"/>
</dbReference>
<dbReference type="SUPFAM" id="SSF46785">
    <property type="entry name" value="Winged helix' DNA-binding domain"/>
    <property type="match status" value="1"/>
</dbReference>
<evidence type="ECO:0000256" key="3">
    <source>
        <dbReference type="ARBA" id="ARBA00023015"/>
    </source>
</evidence>
<comment type="subcellular location">
    <subcellularLocation>
        <location evidence="1">Cytoplasm</location>
    </subcellularLocation>
</comment>
<evidence type="ECO:0000256" key="8">
    <source>
        <dbReference type="ARBA" id="ARBA00047207"/>
    </source>
</evidence>
<dbReference type="PROSITE" id="PS50995">
    <property type="entry name" value="HTH_MARR_2"/>
    <property type="match status" value="1"/>
</dbReference>
<dbReference type="PANTHER" id="PTHR42756:SF1">
    <property type="entry name" value="TRANSCRIPTIONAL REPRESSOR OF EMRAB OPERON"/>
    <property type="match status" value="1"/>
</dbReference>
<evidence type="ECO:0000259" key="9">
    <source>
        <dbReference type="PROSITE" id="PS50995"/>
    </source>
</evidence>
<dbReference type="GO" id="GO:0003700">
    <property type="term" value="F:DNA-binding transcription factor activity"/>
    <property type="evidence" value="ECO:0007669"/>
    <property type="project" value="InterPro"/>
</dbReference>
<evidence type="ECO:0000256" key="6">
    <source>
        <dbReference type="ARBA" id="ARBA00046337"/>
    </source>
</evidence>
<dbReference type="InterPro" id="IPR036388">
    <property type="entry name" value="WH-like_DNA-bd_sf"/>
</dbReference>
<keyword evidence="3" id="KW-0805">Transcription regulation</keyword>
<gene>
    <name evidence="10" type="ORF">DI598_06020</name>
</gene>
<evidence type="ECO:0000256" key="5">
    <source>
        <dbReference type="ARBA" id="ARBA00023163"/>
    </source>
</evidence>
<name>A0A2W5H3J5_9SPHI</name>
<dbReference type="Gene3D" id="1.10.10.10">
    <property type="entry name" value="Winged helix-like DNA-binding domain superfamily/Winged helix DNA-binding domain"/>
    <property type="match status" value="1"/>
</dbReference>
<protein>
    <recommendedName>
        <fullName evidence="7">HTH-type transcriptional regulator SarZ</fullName>
    </recommendedName>
    <alternativeName>
        <fullName evidence="8">Staphylococcal accessory regulator Z</fullName>
    </alternativeName>
</protein>
<dbReference type="Pfam" id="PF22381">
    <property type="entry name" value="Staph_reg_Sar_Rot"/>
    <property type="match status" value="1"/>
</dbReference>
<evidence type="ECO:0000256" key="1">
    <source>
        <dbReference type="ARBA" id="ARBA00004496"/>
    </source>
</evidence>
<dbReference type="GO" id="GO:0005737">
    <property type="term" value="C:cytoplasm"/>
    <property type="evidence" value="ECO:0007669"/>
    <property type="project" value="UniProtKB-SubCell"/>
</dbReference>
<comment type="caution">
    <text evidence="10">The sequence shown here is derived from an EMBL/GenBank/DDBJ whole genome shotgun (WGS) entry which is preliminary data.</text>
</comment>
<feature type="domain" description="HTH marR-type" evidence="9">
    <location>
        <begin position="8"/>
        <end position="138"/>
    </location>
</feature>
<dbReference type="PRINTS" id="PR00598">
    <property type="entry name" value="HTHMARR"/>
</dbReference>
<evidence type="ECO:0000256" key="4">
    <source>
        <dbReference type="ARBA" id="ARBA00023125"/>
    </source>
</evidence>
<dbReference type="SMART" id="SM00347">
    <property type="entry name" value="HTH_MARR"/>
    <property type="match status" value="1"/>
</dbReference>
<dbReference type="AlphaFoldDB" id="A0A2W5H3J5"/>
<evidence type="ECO:0000313" key="11">
    <source>
        <dbReference type="Proteomes" id="UP000249645"/>
    </source>
</evidence>
<comment type="similarity">
    <text evidence="6">Belongs to the SarZ family.</text>
</comment>
<dbReference type="InterPro" id="IPR036390">
    <property type="entry name" value="WH_DNA-bd_sf"/>
</dbReference>
<evidence type="ECO:0000256" key="2">
    <source>
        <dbReference type="ARBA" id="ARBA00022490"/>
    </source>
</evidence>
<dbReference type="InterPro" id="IPR000835">
    <property type="entry name" value="HTH_MarR-typ"/>
</dbReference>
<dbReference type="InterPro" id="IPR055166">
    <property type="entry name" value="Transc_reg_Sar_Rot_HTH"/>
</dbReference>
<proteinExistence type="inferred from homology"/>
<dbReference type="GO" id="GO:0003677">
    <property type="term" value="F:DNA binding"/>
    <property type="evidence" value="ECO:0007669"/>
    <property type="project" value="UniProtKB-KW"/>
</dbReference>
<dbReference type="PANTHER" id="PTHR42756">
    <property type="entry name" value="TRANSCRIPTIONAL REGULATOR, MARR"/>
    <property type="match status" value="1"/>
</dbReference>
<evidence type="ECO:0000256" key="7">
    <source>
        <dbReference type="ARBA" id="ARBA00047188"/>
    </source>
</evidence>
<dbReference type="EMBL" id="QFOI01000076">
    <property type="protein sequence ID" value="PZP50222.1"/>
    <property type="molecule type" value="Genomic_DNA"/>
</dbReference>
<organism evidence="10 11">
    <name type="scientific">Pseudopedobacter saltans</name>
    <dbReference type="NCBI Taxonomy" id="151895"/>
    <lineage>
        <taxon>Bacteria</taxon>
        <taxon>Pseudomonadati</taxon>
        <taxon>Bacteroidota</taxon>
        <taxon>Sphingobacteriia</taxon>
        <taxon>Sphingobacteriales</taxon>
        <taxon>Sphingobacteriaceae</taxon>
        <taxon>Pseudopedobacter</taxon>
    </lineage>
</organism>
<keyword evidence="5" id="KW-0804">Transcription</keyword>
<keyword evidence="4" id="KW-0238">DNA-binding</keyword>
<keyword evidence="2" id="KW-0963">Cytoplasm</keyword>